<comment type="caution">
    <text evidence="1">The sequence shown here is derived from an EMBL/GenBank/DDBJ whole genome shotgun (WGS) entry which is preliminary data.</text>
</comment>
<gene>
    <name evidence="1" type="ORF">F2P45_33535</name>
</gene>
<dbReference type="EMBL" id="WHJH01000108">
    <property type="protein sequence ID" value="NHZ93884.1"/>
    <property type="molecule type" value="Genomic_DNA"/>
</dbReference>
<reference evidence="1 2" key="1">
    <citation type="submission" date="2019-10" db="EMBL/GenBank/DDBJ databases">
        <title>Taxonomy of Antarctic Massilia spp.: description of Massilia rubra sp. nov., Massilia aquatica sp. nov., Massilia mucilaginosa sp. nov., Massilia frigida sp. nov. isolated from streams, lakes and regoliths.</title>
        <authorList>
            <person name="Holochova P."/>
            <person name="Sedlacek I."/>
            <person name="Kralova S."/>
            <person name="Maslanova I."/>
            <person name="Busse H.-J."/>
            <person name="Stankova E."/>
            <person name="Vrbovska V."/>
            <person name="Kovarovic V."/>
            <person name="Bartak M."/>
            <person name="Svec P."/>
            <person name="Pantucek R."/>
        </authorList>
    </citation>
    <scope>NUCLEOTIDE SEQUENCE [LARGE SCALE GENOMIC DNA]</scope>
    <source>
        <strain evidence="1 2">CCM 8733</strain>
    </source>
</reference>
<protein>
    <submittedName>
        <fullName evidence="1">Uncharacterized protein</fullName>
    </submittedName>
</protein>
<proteinExistence type="predicted"/>
<evidence type="ECO:0000313" key="2">
    <source>
        <dbReference type="Proteomes" id="UP000609726"/>
    </source>
</evidence>
<organism evidence="1 2">
    <name type="scientific">Massilia mucilaginosa</name>
    <dbReference type="NCBI Taxonomy" id="2609282"/>
    <lineage>
        <taxon>Bacteria</taxon>
        <taxon>Pseudomonadati</taxon>
        <taxon>Pseudomonadota</taxon>
        <taxon>Betaproteobacteria</taxon>
        <taxon>Burkholderiales</taxon>
        <taxon>Oxalobacteraceae</taxon>
        <taxon>Telluria group</taxon>
        <taxon>Massilia</taxon>
    </lineage>
</organism>
<keyword evidence="2" id="KW-1185">Reference proteome</keyword>
<dbReference type="RefSeq" id="WP_166882566.1">
    <property type="nucleotide sequence ID" value="NZ_WHJH01000108.1"/>
</dbReference>
<accession>A0ABX0P463</accession>
<name>A0ABX0P463_9BURK</name>
<dbReference type="Proteomes" id="UP000609726">
    <property type="component" value="Unassembled WGS sequence"/>
</dbReference>
<sequence length="101" mass="11676">MLATNFNVWNTCLKILRDRSFSLSIKGELDEDGCWPHDALWIAEKNGFIFKADNPIELLGLVGIYEHVQPNKDEPYWWYADCPDIKSELMLKAFPDSNPTD</sequence>
<evidence type="ECO:0000313" key="1">
    <source>
        <dbReference type="EMBL" id="NHZ93884.1"/>
    </source>
</evidence>